<feature type="transmembrane region" description="Helical" evidence="2">
    <location>
        <begin position="67"/>
        <end position="86"/>
    </location>
</feature>
<dbReference type="dictyBase" id="DDB_G0282893">
    <property type="gene designation" value="alyF"/>
</dbReference>
<sequence length="395" mass="43975">MENENIFFLKQSFNFIYFQHGFTLFFLFYFIFFLFFSNKKNLHQDLVNIYFQHGFKKINQFIIAQKIKMRLILVLLVLLYVSFLNVETCYSKILENKYYLKSTECKTLSCDGIQYFIGSSNSFEIGSTITICNINNQELAKEKPIGNQYSSIVTDVIQAVANSVQTAMNSAVSTYSSFSGSGGDDDGDDDDDDSGSGLYKSSRELYKGGNGKVVSEKPIISFDKKHTSIGSDVLQAVSNPVQSAMNGAVSTIASLSGGGSSDDDDDGAFVKGGDSASYKGGYGKSISDILDLIRPPRNHYAKCNKILTVGLGEKETTDSSTIDVSKKVCIDLFGIEEFKLEEQRIISAVQSTKNDCFPNEGQFYVSKEEYNTIIKHSQILRNQCHLKGKCQFTKI</sequence>
<evidence type="ECO:0000256" key="2">
    <source>
        <dbReference type="SAM" id="Phobius"/>
    </source>
</evidence>
<keyword evidence="2" id="KW-1133">Transmembrane helix</keyword>
<dbReference type="RefSeq" id="XP_639385.1">
    <property type="nucleotide sequence ID" value="XM_634293.1"/>
</dbReference>
<dbReference type="EMBL" id="AAFI02000047">
    <property type="protein sequence ID" value="EAL66026.1"/>
    <property type="molecule type" value="Genomic_DNA"/>
</dbReference>
<dbReference type="AlphaFoldDB" id="Q54RV2"/>
<accession>Q54RV2</accession>
<proteinExistence type="predicted"/>
<evidence type="ECO:0000256" key="1">
    <source>
        <dbReference type="SAM" id="MobiDB-lite"/>
    </source>
</evidence>
<reference evidence="3 4" key="1">
    <citation type="journal article" date="2005" name="Nature">
        <title>The genome of the social amoeba Dictyostelium discoideum.</title>
        <authorList>
            <consortium name="The Dictyostelium discoideum Sequencing Consortium"/>
            <person name="Eichinger L."/>
            <person name="Pachebat J.A."/>
            <person name="Glockner G."/>
            <person name="Rajandream M.A."/>
            <person name="Sucgang R."/>
            <person name="Berriman M."/>
            <person name="Song J."/>
            <person name="Olsen R."/>
            <person name="Szafranski K."/>
            <person name="Xu Q."/>
            <person name="Tunggal B."/>
            <person name="Kummerfeld S."/>
            <person name="Madera M."/>
            <person name="Konfortov B.A."/>
            <person name="Rivero F."/>
            <person name="Bankier A.T."/>
            <person name="Lehmann R."/>
            <person name="Hamlin N."/>
            <person name="Davies R."/>
            <person name="Gaudet P."/>
            <person name="Fey P."/>
            <person name="Pilcher K."/>
            <person name="Chen G."/>
            <person name="Saunders D."/>
            <person name="Sodergren E."/>
            <person name="Davis P."/>
            <person name="Kerhornou A."/>
            <person name="Nie X."/>
            <person name="Hall N."/>
            <person name="Anjard C."/>
            <person name="Hemphill L."/>
            <person name="Bason N."/>
            <person name="Farbrother P."/>
            <person name="Desany B."/>
            <person name="Just E."/>
            <person name="Morio T."/>
            <person name="Rost R."/>
            <person name="Churcher C."/>
            <person name="Cooper J."/>
            <person name="Haydock S."/>
            <person name="van Driessche N."/>
            <person name="Cronin A."/>
            <person name="Goodhead I."/>
            <person name="Muzny D."/>
            <person name="Mourier T."/>
            <person name="Pain A."/>
            <person name="Lu M."/>
            <person name="Harper D."/>
            <person name="Lindsay R."/>
            <person name="Hauser H."/>
            <person name="James K."/>
            <person name="Quiles M."/>
            <person name="Madan Babu M."/>
            <person name="Saito T."/>
            <person name="Buchrieser C."/>
            <person name="Wardroper A."/>
            <person name="Felder M."/>
            <person name="Thangavelu M."/>
            <person name="Johnson D."/>
            <person name="Knights A."/>
            <person name="Loulseged H."/>
            <person name="Mungall K."/>
            <person name="Oliver K."/>
            <person name="Price C."/>
            <person name="Quail M.A."/>
            <person name="Urushihara H."/>
            <person name="Hernandez J."/>
            <person name="Rabbinowitsch E."/>
            <person name="Steffen D."/>
            <person name="Sanders M."/>
            <person name="Ma J."/>
            <person name="Kohara Y."/>
            <person name="Sharp S."/>
            <person name="Simmonds M."/>
            <person name="Spiegler S."/>
            <person name="Tivey A."/>
            <person name="Sugano S."/>
            <person name="White B."/>
            <person name="Walker D."/>
            <person name="Woodward J."/>
            <person name="Winckler T."/>
            <person name="Tanaka Y."/>
            <person name="Shaulsky G."/>
            <person name="Schleicher M."/>
            <person name="Weinstock G."/>
            <person name="Rosenthal A."/>
            <person name="Cox E.C."/>
            <person name="Chisholm R.L."/>
            <person name="Gibbs R."/>
            <person name="Loomis W.F."/>
            <person name="Platzer M."/>
            <person name="Kay R.R."/>
            <person name="Williams J."/>
            <person name="Dear P.H."/>
            <person name="Noegel A.A."/>
            <person name="Barrell B."/>
            <person name="Kuspa A."/>
        </authorList>
    </citation>
    <scope>NUCLEOTIDE SEQUENCE [LARGE SCALE GENOMIC DNA]</scope>
    <source>
        <strain evidence="3 4">AX4</strain>
    </source>
</reference>
<organism evidence="3 4">
    <name type="scientific">Dictyostelium discoideum</name>
    <name type="common">Social amoeba</name>
    <dbReference type="NCBI Taxonomy" id="44689"/>
    <lineage>
        <taxon>Eukaryota</taxon>
        <taxon>Amoebozoa</taxon>
        <taxon>Evosea</taxon>
        <taxon>Eumycetozoa</taxon>
        <taxon>Dictyostelia</taxon>
        <taxon>Dictyosteliales</taxon>
        <taxon>Dictyosteliaceae</taxon>
        <taxon>Dictyostelium</taxon>
    </lineage>
</organism>
<dbReference type="GeneID" id="8623823"/>
<evidence type="ECO:0000313" key="4">
    <source>
        <dbReference type="Proteomes" id="UP000002195"/>
    </source>
</evidence>
<feature type="region of interest" description="Disordered" evidence="1">
    <location>
        <begin position="178"/>
        <end position="203"/>
    </location>
</feature>
<dbReference type="FunCoup" id="Q54RV2">
    <property type="interactions" value="401"/>
</dbReference>
<dbReference type="GO" id="GO:0005634">
    <property type="term" value="C:nucleus"/>
    <property type="evidence" value="ECO:0000318"/>
    <property type="project" value="GO_Central"/>
</dbReference>
<gene>
    <name evidence="3" type="ORF">DDB_G0282893</name>
</gene>
<name>Q54RV2_DICDI</name>
<feature type="compositionally biased region" description="Acidic residues" evidence="1">
    <location>
        <begin position="183"/>
        <end position="194"/>
    </location>
</feature>
<keyword evidence="4" id="KW-1185">Reference proteome</keyword>
<dbReference type="HOGENOM" id="CLU_699137_0_0_1"/>
<dbReference type="PaxDb" id="44689-DDB0205017"/>
<dbReference type="InParanoid" id="Q54RV2"/>
<keyword evidence="2" id="KW-0472">Membrane</keyword>
<dbReference type="VEuPathDB" id="AmoebaDB:DDB_G0282893"/>
<comment type="caution">
    <text evidence="3">The sequence shown here is derived from an EMBL/GenBank/DDBJ whole genome shotgun (WGS) entry which is preliminary data.</text>
</comment>
<feature type="transmembrane region" description="Helical" evidence="2">
    <location>
        <begin position="15"/>
        <end position="36"/>
    </location>
</feature>
<dbReference type="Proteomes" id="UP000002195">
    <property type="component" value="Unassembled WGS sequence"/>
</dbReference>
<protein>
    <submittedName>
        <fullName evidence="3">Uncharacterized protein</fullName>
    </submittedName>
</protein>
<dbReference type="KEGG" id="ddi:DDB_G0282893"/>
<evidence type="ECO:0000313" key="3">
    <source>
        <dbReference type="EMBL" id="EAL66026.1"/>
    </source>
</evidence>
<keyword evidence="2" id="KW-0812">Transmembrane</keyword>